<dbReference type="STRING" id="3218.A0A2K1K038"/>
<dbReference type="PANTHER" id="PTHR45658">
    <property type="entry name" value="GATA TRANSCRIPTION FACTOR"/>
    <property type="match status" value="1"/>
</dbReference>
<reference evidence="10" key="3">
    <citation type="submission" date="2020-12" db="UniProtKB">
        <authorList>
            <consortium name="EnsemblPlants"/>
        </authorList>
    </citation>
    <scope>IDENTIFICATION</scope>
</reference>
<evidence type="ECO:0000256" key="4">
    <source>
        <dbReference type="ARBA" id="ARBA00022833"/>
    </source>
</evidence>
<evidence type="ECO:0000256" key="3">
    <source>
        <dbReference type="ARBA" id="ARBA00022771"/>
    </source>
</evidence>
<dbReference type="CDD" id="cd00202">
    <property type="entry name" value="ZnF_GATA"/>
    <property type="match status" value="1"/>
</dbReference>
<dbReference type="Pfam" id="PF00320">
    <property type="entry name" value="GATA"/>
    <property type="match status" value="1"/>
</dbReference>
<dbReference type="SUPFAM" id="SSF57716">
    <property type="entry name" value="Glucocorticoid receptor-like (DNA-binding domain)"/>
    <property type="match status" value="1"/>
</dbReference>
<dbReference type="Gramene" id="Pp3c10_22480V3.1">
    <property type="protein sequence ID" value="Pp3c10_22480V3.1"/>
    <property type="gene ID" value="Pp3c10_22480"/>
</dbReference>
<keyword evidence="5" id="KW-0010">Activator</keyword>
<dbReference type="OMA" id="MCLESVE"/>
<dbReference type="SMART" id="SM00401">
    <property type="entry name" value="ZnF_GATA"/>
    <property type="match status" value="1"/>
</dbReference>
<evidence type="ECO:0000259" key="8">
    <source>
        <dbReference type="PROSITE" id="PS50114"/>
    </source>
</evidence>
<dbReference type="EnsemblPlants" id="Pp3c10_22480V3.1">
    <property type="protein sequence ID" value="Pp3c10_22480V3.1"/>
    <property type="gene ID" value="Pp3c10_22480"/>
</dbReference>
<dbReference type="Proteomes" id="UP000006727">
    <property type="component" value="Chromosome 10"/>
</dbReference>
<keyword evidence="4" id="KW-0862">Zinc</keyword>
<dbReference type="InterPro" id="IPR051140">
    <property type="entry name" value="GATA_TF"/>
</dbReference>
<gene>
    <name evidence="10" type="primary">LOC112287752</name>
    <name evidence="9" type="ORF">PHYPA_014259</name>
</gene>
<organism evidence="9">
    <name type="scientific">Physcomitrium patens</name>
    <name type="common">Spreading-leaved earth moss</name>
    <name type="synonym">Physcomitrella patens</name>
    <dbReference type="NCBI Taxonomy" id="3218"/>
    <lineage>
        <taxon>Eukaryota</taxon>
        <taxon>Viridiplantae</taxon>
        <taxon>Streptophyta</taxon>
        <taxon>Embryophyta</taxon>
        <taxon>Bryophyta</taxon>
        <taxon>Bryophytina</taxon>
        <taxon>Bryopsida</taxon>
        <taxon>Funariidae</taxon>
        <taxon>Funariales</taxon>
        <taxon>Funariaceae</taxon>
        <taxon>Physcomitrium</taxon>
    </lineage>
</organism>
<evidence type="ECO:0000313" key="10">
    <source>
        <dbReference type="EnsemblPlants" id="Pp3c10_22480V3.1"/>
    </source>
</evidence>
<keyword evidence="11" id="KW-1185">Reference proteome</keyword>
<dbReference type="PROSITE" id="PS50114">
    <property type="entry name" value="GATA_ZN_FINGER_2"/>
    <property type="match status" value="1"/>
</dbReference>
<dbReference type="InterPro" id="IPR013088">
    <property type="entry name" value="Znf_NHR/GATA"/>
</dbReference>
<dbReference type="Gene3D" id="3.30.50.10">
    <property type="entry name" value="Erythroid Transcription Factor GATA-1, subunit A"/>
    <property type="match status" value="1"/>
</dbReference>
<evidence type="ECO:0000256" key="7">
    <source>
        <dbReference type="SAM" id="MobiDB-lite"/>
    </source>
</evidence>
<feature type="domain" description="GATA-type" evidence="8">
    <location>
        <begin position="284"/>
        <end position="320"/>
    </location>
</feature>
<dbReference type="GO" id="GO:0006357">
    <property type="term" value="P:regulation of transcription by RNA polymerase II"/>
    <property type="evidence" value="ECO:0000318"/>
    <property type="project" value="GO_Central"/>
</dbReference>
<evidence type="ECO:0000256" key="2">
    <source>
        <dbReference type="ARBA" id="ARBA00022723"/>
    </source>
</evidence>
<protein>
    <recommendedName>
        <fullName evidence="8">GATA-type domain-containing protein</fullName>
    </recommendedName>
</protein>
<evidence type="ECO:0000256" key="1">
    <source>
        <dbReference type="ARBA" id="ARBA00005694"/>
    </source>
</evidence>
<feature type="region of interest" description="Disordered" evidence="7">
    <location>
        <begin position="153"/>
        <end position="191"/>
    </location>
</feature>
<feature type="compositionally biased region" description="Acidic residues" evidence="7">
    <location>
        <begin position="226"/>
        <end position="243"/>
    </location>
</feature>
<dbReference type="EnsemblPlants" id="Pp3c10_22480V3.2">
    <property type="protein sequence ID" value="Pp3c10_22480V3.2"/>
    <property type="gene ID" value="Pp3c10_22480"/>
</dbReference>
<dbReference type="OrthoDB" id="2162994at2759"/>
<dbReference type="AlphaFoldDB" id="A0A2K1K038"/>
<name>A0A2K1K038_PHYPA</name>
<reference evidence="9 11" key="1">
    <citation type="journal article" date="2008" name="Science">
        <title>The Physcomitrella genome reveals evolutionary insights into the conquest of land by plants.</title>
        <authorList>
            <person name="Rensing S."/>
            <person name="Lang D."/>
            <person name="Zimmer A."/>
            <person name="Terry A."/>
            <person name="Salamov A."/>
            <person name="Shapiro H."/>
            <person name="Nishiyama T."/>
            <person name="Perroud P.-F."/>
            <person name="Lindquist E."/>
            <person name="Kamisugi Y."/>
            <person name="Tanahashi T."/>
            <person name="Sakakibara K."/>
            <person name="Fujita T."/>
            <person name="Oishi K."/>
            <person name="Shin-I T."/>
            <person name="Kuroki Y."/>
            <person name="Toyoda A."/>
            <person name="Suzuki Y."/>
            <person name="Hashimoto A."/>
            <person name="Yamaguchi K."/>
            <person name="Sugano A."/>
            <person name="Kohara Y."/>
            <person name="Fujiyama A."/>
            <person name="Anterola A."/>
            <person name="Aoki S."/>
            <person name="Ashton N."/>
            <person name="Barbazuk W.B."/>
            <person name="Barker E."/>
            <person name="Bennetzen J."/>
            <person name="Bezanilla M."/>
            <person name="Blankenship R."/>
            <person name="Cho S.H."/>
            <person name="Dutcher S."/>
            <person name="Estelle M."/>
            <person name="Fawcett J.A."/>
            <person name="Gundlach H."/>
            <person name="Hanada K."/>
            <person name="Heyl A."/>
            <person name="Hicks K.A."/>
            <person name="Hugh J."/>
            <person name="Lohr M."/>
            <person name="Mayer K."/>
            <person name="Melkozernov A."/>
            <person name="Murata T."/>
            <person name="Nelson D."/>
            <person name="Pils B."/>
            <person name="Prigge M."/>
            <person name="Reiss B."/>
            <person name="Renner T."/>
            <person name="Rombauts S."/>
            <person name="Rushton P."/>
            <person name="Sanderfoot A."/>
            <person name="Schween G."/>
            <person name="Shiu S.-H."/>
            <person name="Stueber K."/>
            <person name="Theodoulou F.L."/>
            <person name="Tu H."/>
            <person name="Van de Peer Y."/>
            <person name="Verrier P.J."/>
            <person name="Waters E."/>
            <person name="Wood A."/>
            <person name="Yang L."/>
            <person name="Cove D."/>
            <person name="Cuming A."/>
            <person name="Hasebe M."/>
            <person name="Lucas S."/>
            <person name="Mishler D.B."/>
            <person name="Reski R."/>
            <person name="Grigoriev I."/>
            <person name="Quatrano R.S."/>
            <person name="Boore J.L."/>
        </authorList>
    </citation>
    <scope>NUCLEOTIDE SEQUENCE [LARGE SCALE GENOMIC DNA]</scope>
    <source>
        <strain evidence="10 11">cv. Gransden 2004</strain>
    </source>
</reference>
<proteinExistence type="inferred from homology"/>
<dbReference type="FunFam" id="3.30.50.10:FF:000018">
    <property type="entry name" value="GATA transcription factor"/>
    <property type="match status" value="1"/>
</dbReference>
<feature type="region of interest" description="Disordered" evidence="7">
    <location>
        <begin position="217"/>
        <end position="289"/>
    </location>
</feature>
<dbReference type="Gramene" id="Pp3c10_22480V3.2">
    <property type="protein sequence ID" value="Pp3c10_22480V3.2"/>
    <property type="gene ID" value="Pp3c10_22480"/>
</dbReference>
<dbReference type="PANTHER" id="PTHR45658:SF18">
    <property type="entry name" value="PROTEIN GAT2"/>
    <property type="match status" value="1"/>
</dbReference>
<comment type="similarity">
    <text evidence="1">Belongs to the type IV zinc-finger family. Class A subfamily.</text>
</comment>
<sequence>MVPPHTLPGSYGLLPEMEKPALPEVFHIDDLLNFSCEDIGGSVVGGELQVSGAMNESSVNGGETSISSSVEVESDLVGPALRDIEVKTDLCVPYDDLADLEWLSSFVEDSFTAVDTSGVFSTFNDFSSQVGNSERTQSTEVCDDFKTYQKASPTSVLETSGTSSEFTGPDYRDVSVPGRARSKRSRTGAKTWTSRIIPTSSSVNSFESMGADSYSLSYSPIMSSEDGSDDSTVDAGEQDDEDSQGSKRCKTNNGGQSQNQSKNSVSTNANSNGNSKGRKKNQDNSQPWRCMHCQTQRTPQWRTGPMGPKTLCNACGVRYKSGRLLPEYRPAGSPTYVASKHSHSHKKVLEMRRERELRMQQPGGHAVQQQGVHGLTALRERTNNIEAGVKGSSGENVKSDYGSYGSMCLESVEARLSQPMDLPRPRKNELPKYPSNASGLEFSTCLTSTTAVLGSRVDFGVDDKSMREMRAAVKP</sequence>
<dbReference type="PaxDb" id="3218-PP1S32_243V6.1"/>
<accession>A0A2K1K038</accession>
<reference evidence="9 11" key="2">
    <citation type="journal article" date="2018" name="Plant J.">
        <title>The Physcomitrella patens chromosome-scale assembly reveals moss genome structure and evolution.</title>
        <authorList>
            <person name="Lang D."/>
            <person name="Ullrich K.K."/>
            <person name="Murat F."/>
            <person name="Fuchs J."/>
            <person name="Jenkins J."/>
            <person name="Haas F.B."/>
            <person name="Piednoel M."/>
            <person name="Gundlach H."/>
            <person name="Van Bel M."/>
            <person name="Meyberg R."/>
            <person name="Vives C."/>
            <person name="Morata J."/>
            <person name="Symeonidi A."/>
            <person name="Hiss M."/>
            <person name="Muchero W."/>
            <person name="Kamisugi Y."/>
            <person name="Saleh O."/>
            <person name="Blanc G."/>
            <person name="Decker E.L."/>
            <person name="van Gessel N."/>
            <person name="Grimwood J."/>
            <person name="Hayes R.D."/>
            <person name="Graham S.W."/>
            <person name="Gunter L.E."/>
            <person name="McDaniel S.F."/>
            <person name="Hoernstein S.N.W."/>
            <person name="Larsson A."/>
            <person name="Li F.W."/>
            <person name="Perroud P.F."/>
            <person name="Phillips J."/>
            <person name="Ranjan P."/>
            <person name="Rokshar D.S."/>
            <person name="Rothfels C.J."/>
            <person name="Schneider L."/>
            <person name="Shu S."/>
            <person name="Stevenson D.W."/>
            <person name="Thummler F."/>
            <person name="Tillich M."/>
            <person name="Villarreal Aguilar J.C."/>
            <person name="Widiez T."/>
            <person name="Wong G.K."/>
            <person name="Wymore A."/>
            <person name="Zhang Y."/>
            <person name="Zimmer A.D."/>
            <person name="Quatrano R.S."/>
            <person name="Mayer K.F.X."/>
            <person name="Goodstein D."/>
            <person name="Casacuberta J.M."/>
            <person name="Vandepoele K."/>
            <person name="Reski R."/>
            <person name="Cuming A.C."/>
            <person name="Tuskan G.A."/>
            <person name="Maumus F."/>
            <person name="Salse J."/>
            <person name="Schmutz J."/>
            <person name="Rensing S.A."/>
        </authorList>
    </citation>
    <scope>NUCLEOTIDE SEQUENCE [LARGE SCALE GENOMIC DNA]</scope>
    <source>
        <strain evidence="10 11">cv. Gransden 2004</strain>
    </source>
</reference>
<dbReference type="GO" id="GO:0005634">
    <property type="term" value="C:nucleus"/>
    <property type="evidence" value="ECO:0000318"/>
    <property type="project" value="GO_Central"/>
</dbReference>
<evidence type="ECO:0000256" key="5">
    <source>
        <dbReference type="ARBA" id="ARBA00023159"/>
    </source>
</evidence>
<dbReference type="GO" id="GO:0000976">
    <property type="term" value="F:transcription cis-regulatory region binding"/>
    <property type="evidence" value="ECO:0000318"/>
    <property type="project" value="GO_Central"/>
</dbReference>
<keyword evidence="3 6" id="KW-0863">Zinc-finger</keyword>
<dbReference type="PROSITE" id="PS00344">
    <property type="entry name" value="GATA_ZN_FINGER_1"/>
    <property type="match status" value="1"/>
</dbReference>
<dbReference type="GeneID" id="112287752"/>
<evidence type="ECO:0000313" key="9">
    <source>
        <dbReference type="EMBL" id="PNR47139.1"/>
    </source>
</evidence>
<feature type="compositionally biased region" description="Polar residues" evidence="7">
    <location>
        <begin position="153"/>
        <end position="166"/>
    </location>
</feature>
<dbReference type="GO" id="GO:0008270">
    <property type="term" value="F:zinc ion binding"/>
    <property type="evidence" value="ECO:0007669"/>
    <property type="project" value="UniProtKB-KW"/>
</dbReference>
<dbReference type="RefSeq" id="XP_024386875.1">
    <property type="nucleotide sequence ID" value="XM_024531107.2"/>
</dbReference>
<dbReference type="InterPro" id="IPR000679">
    <property type="entry name" value="Znf_GATA"/>
</dbReference>
<evidence type="ECO:0000313" key="11">
    <source>
        <dbReference type="Proteomes" id="UP000006727"/>
    </source>
</evidence>
<dbReference type="EMBL" id="ABEU02000010">
    <property type="protein sequence ID" value="PNR47139.1"/>
    <property type="molecule type" value="Genomic_DNA"/>
</dbReference>
<feature type="compositionally biased region" description="Low complexity" evidence="7">
    <location>
        <begin position="251"/>
        <end position="275"/>
    </location>
</feature>
<keyword evidence="2" id="KW-0479">Metal-binding</keyword>
<evidence type="ECO:0000256" key="6">
    <source>
        <dbReference type="PROSITE-ProRule" id="PRU00094"/>
    </source>
</evidence>